<evidence type="ECO:0000256" key="1">
    <source>
        <dbReference type="SAM" id="MobiDB-lite"/>
    </source>
</evidence>
<evidence type="ECO:0000313" key="2">
    <source>
        <dbReference type="EMBL" id="KAK7451053.1"/>
    </source>
</evidence>
<sequence>MSVSLWSRVTPQQTSAIREGLRMARKIFANEQSSSGLTTSELYKLMLKEKPEAEFEKCDVKEFMFAKAGGKTAAPPLPPHPEHPIRSMSFLKHQVLPILEGNKEIRLATTTRIPTISQTESKEQAQNRSKGKKRASETASATTAAPSPITVRLWKSVTHPVQKTQEVNWGPYAKSFKPDGHEVGVGEDWGHLNRRRRRARLVAVQRDHKSVVAAKRLEALTIFQKEREQYEALKLRRYEKMKAKRKAWIKKRTARDRAAKSARLGAAS</sequence>
<dbReference type="EMBL" id="JBANRG010000032">
    <property type="protein sequence ID" value="KAK7451053.1"/>
    <property type="molecule type" value="Genomic_DNA"/>
</dbReference>
<comment type="caution">
    <text evidence="2">The sequence shown here is derived from an EMBL/GenBank/DDBJ whole genome shotgun (WGS) entry which is preliminary data.</text>
</comment>
<feature type="region of interest" description="Disordered" evidence="1">
    <location>
        <begin position="249"/>
        <end position="268"/>
    </location>
</feature>
<keyword evidence="3" id="KW-1185">Reference proteome</keyword>
<feature type="region of interest" description="Disordered" evidence="1">
    <location>
        <begin position="110"/>
        <end position="145"/>
    </location>
</feature>
<reference evidence="2 3" key="1">
    <citation type="submission" date="2024-01" db="EMBL/GenBank/DDBJ databases">
        <title>A draft genome for the cacao thread blight pathogen Marasmiellus scandens.</title>
        <authorList>
            <person name="Baruah I.K."/>
            <person name="Leung J."/>
            <person name="Bukari Y."/>
            <person name="Amoako-Attah I."/>
            <person name="Meinhardt L.W."/>
            <person name="Bailey B.A."/>
            <person name="Cohen S.P."/>
        </authorList>
    </citation>
    <scope>NUCLEOTIDE SEQUENCE [LARGE SCALE GENOMIC DNA]</scope>
    <source>
        <strain evidence="2 3">GH-19</strain>
    </source>
</reference>
<dbReference type="Proteomes" id="UP001498398">
    <property type="component" value="Unassembled WGS sequence"/>
</dbReference>
<organism evidence="2 3">
    <name type="scientific">Marasmiellus scandens</name>
    <dbReference type="NCBI Taxonomy" id="2682957"/>
    <lineage>
        <taxon>Eukaryota</taxon>
        <taxon>Fungi</taxon>
        <taxon>Dikarya</taxon>
        <taxon>Basidiomycota</taxon>
        <taxon>Agaricomycotina</taxon>
        <taxon>Agaricomycetes</taxon>
        <taxon>Agaricomycetidae</taxon>
        <taxon>Agaricales</taxon>
        <taxon>Marasmiineae</taxon>
        <taxon>Omphalotaceae</taxon>
        <taxon>Marasmiellus</taxon>
    </lineage>
</organism>
<proteinExistence type="predicted"/>
<accession>A0ABR1J697</accession>
<name>A0ABR1J697_9AGAR</name>
<evidence type="ECO:0008006" key="4">
    <source>
        <dbReference type="Google" id="ProtNLM"/>
    </source>
</evidence>
<feature type="compositionally biased region" description="Polar residues" evidence="1">
    <location>
        <begin position="110"/>
        <end position="119"/>
    </location>
</feature>
<evidence type="ECO:0000313" key="3">
    <source>
        <dbReference type="Proteomes" id="UP001498398"/>
    </source>
</evidence>
<gene>
    <name evidence="2" type="ORF">VKT23_012728</name>
</gene>
<protein>
    <recommendedName>
        <fullName evidence="4">MRPL25 domain-containing protein</fullName>
    </recommendedName>
</protein>